<feature type="transmembrane region" description="Helical" evidence="1">
    <location>
        <begin position="84"/>
        <end position="113"/>
    </location>
</feature>
<dbReference type="PIRSF" id="PIRSF016919">
    <property type="entry name" value="HupE_UreJ"/>
    <property type="match status" value="1"/>
</dbReference>
<keyword evidence="2" id="KW-0732">Signal</keyword>
<dbReference type="Pfam" id="PF04955">
    <property type="entry name" value="HupE_UreJ"/>
    <property type="match status" value="1"/>
</dbReference>
<proteinExistence type="predicted"/>
<dbReference type="KEGG" id="mass:CR152_22495"/>
<name>A0A2D2DPT7_9BURK</name>
<evidence type="ECO:0000256" key="2">
    <source>
        <dbReference type="SAM" id="SignalP"/>
    </source>
</evidence>
<dbReference type="AlphaFoldDB" id="A0A2D2DPT7"/>
<dbReference type="RefSeq" id="WP_099878708.1">
    <property type="nucleotide sequence ID" value="NZ_CP024608.1"/>
</dbReference>
<protein>
    <submittedName>
        <fullName evidence="3">HupE-UreJ family metal transporter</fullName>
    </submittedName>
</protein>
<organism evidence="3 4">
    <name type="scientific">Massilia violaceinigra</name>
    <dbReference type="NCBI Taxonomy" id="2045208"/>
    <lineage>
        <taxon>Bacteria</taxon>
        <taxon>Pseudomonadati</taxon>
        <taxon>Pseudomonadota</taxon>
        <taxon>Betaproteobacteria</taxon>
        <taxon>Burkholderiales</taxon>
        <taxon>Oxalobacteraceae</taxon>
        <taxon>Telluria group</taxon>
        <taxon>Massilia</taxon>
    </lineage>
</organism>
<keyword evidence="1" id="KW-0472">Membrane</keyword>
<gene>
    <name evidence="3" type="ORF">CR152_22495</name>
</gene>
<feature type="signal peptide" evidence="2">
    <location>
        <begin position="1"/>
        <end position="18"/>
    </location>
</feature>
<dbReference type="InterPro" id="IPR007038">
    <property type="entry name" value="HupE_UreJ"/>
</dbReference>
<sequence length="173" mass="16746">MKKTLAFALCLLALPAAAHPGHDAVAGFAAGFAHPFSGIDHLLAMLGVGLWSRQQGRGVLLPVFVSMMALGAAVQVGVPIEAGLAATVLLIGALLAGAARVPAALAMALVAGFALLHGQAHGRELLGVASAAGFLSASAVLLAAGYAAGSARVTQLAGAAIGAGGVLLLAAMA</sequence>
<keyword evidence="1" id="KW-0812">Transmembrane</keyword>
<evidence type="ECO:0000313" key="3">
    <source>
        <dbReference type="EMBL" id="ATQ76971.1"/>
    </source>
</evidence>
<evidence type="ECO:0000313" key="4">
    <source>
        <dbReference type="Proteomes" id="UP000229897"/>
    </source>
</evidence>
<reference evidence="3" key="1">
    <citation type="submission" date="2017-10" db="EMBL/GenBank/DDBJ databases">
        <title>Massilia psychrophilum sp. nov., a novel purple-pigmented bacterium isolated from Tianshan glacier, Xinjiang Municipality, China.</title>
        <authorList>
            <person name="Wang H."/>
        </authorList>
    </citation>
    <scope>NUCLEOTIDE SEQUENCE [LARGE SCALE GENOMIC DNA]</scope>
    <source>
        <strain evidence="3">B2</strain>
    </source>
</reference>
<dbReference type="EMBL" id="CP024608">
    <property type="protein sequence ID" value="ATQ76971.1"/>
    <property type="molecule type" value="Genomic_DNA"/>
</dbReference>
<feature type="transmembrane region" description="Helical" evidence="1">
    <location>
        <begin position="58"/>
        <end position="78"/>
    </location>
</feature>
<feature type="transmembrane region" description="Helical" evidence="1">
    <location>
        <begin position="153"/>
        <end position="172"/>
    </location>
</feature>
<feature type="transmembrane region" description="Helical" evidence="1">
    <location>
        <begin position="125"/>
        <end position="147"/>
    </location>
</feature>
<dbReference type="Proteomes" id="UP000229897">
    <property type="component" value="Chromosome"/>
</dbReference>
<feature type="chain" id="PRO_5013615383" evidence="2">
    <location>
        <begin position="19"/>
        <end position="173"/>
    </location>
</feature>
<dbReference type="OrthoDB" id="9808192at2"/>
<accession>A0A2D2DPT7</accession>
<feature type="transmembrane region" description="Helical" evidence="1">
    <location>
        <begin position="28"/>
        <end position="51"/>
    </location>
</feature>
<keyword evidence="4" id="KW-1185">Reference proteome</keyword>
<evidence type="ECO:0000256" key="1">
    <source>
        <dbReference type="SAM" id="Phobius"/>
    </source>
</evidence>
<keyword evidence="1" id="KW-1133">Transmembrane helix</keyword>